<sequence length="346" mass="37697">MGNRAKTLKELAERLDVSITTVSRALAGHEQIALKTRERVAAAARELGYIPNRAARQLVSGRSNFVGFLMPIRGPNFIDSYLGEFVTGLGEGLVSHGMDLFLATVQQGQNELDVLRHVVESGRADGVVIPRVAEDDPRLTYLAMHDFPAIAHGRLLNPSVAYNWLDSDGEAAFSEIFDLLYDQGHRHIGLVTISDRMTFRHYREAGLQNAIARRGDRSVRLSVEGFPRFDRGASVAAVNRMLALPDRPTAMIGLFDEIAMTILEEAARAGISVPRDLSVVGFDNIIAGAYAPPGLTTFDANIRSSAREIANMLVDVIEGRAATPISRLVRPQLVLRASHGPAPKGL</sequence>
<evidence type="ECO:0000256" key="2">
    <source>
        <dbReference type="ARBA" id="ARBA00023125"/>
    </source>
</evidence>
<dbReference type="SUPFAM" id="SSF53822">
    <property type="entry name" value="Periplasmic binding protein-like I"/>
    <property type="match status" value="1"/>
</dbReference>
<dbReference type="SUPFAM" id="SSF47413">
    <property type="entry name" value="lambda repressor-like DNA-binding domains"/>
    <property type="match status" value="1"/>
</dbReference>
<gene>
    <name evidence="5" type="ORF">NF348_03485</name>
</gene>
<dbReference type="PANTHER" id="PTHR30146">
    <property type="entry name" value="LACI-RELATED TRANSCRIPTIONAL REPRESSOR"/>
    <property type="match status" value="1"/>
</dbReference>
<evidence type="ECO:0000256" key="3">
    <source>
        <dbReference type="ARBA" id="ARBA00023163"/>
    </source>
</evidence>
<dbReference type="SMART" id="SM00354">
    <property type="entry name" value="HTH_LACI"/>
    <property type="match status" value="1"/>
</dbReference>
<evidence type="ECO:0000313" key="6">
    <source>
        <dbReference type="Proteomes" id="UP001060275"/>
    </source>
</evidence>
<dbReference type="GO" id="GO:0003700">
    <property type="term" value="F:DNA-binding transcription factor activity"/>
    <property type="evidence" value="ECO:0007669"/>
    <property type="project" value="TreeGrafter"/>
</dbReference>
<dbReference type="InterPro" id="IPR028082">
    <property type="entry name" value="Peripla_BP_I"/>
</dbReference>
<dbReference type="InterPro" id="IPR000843">
    <property type="entry name" value="HTH_LacI"/>
</dbReference>
<evidence type="ECO:0000313" key="5">
    <source>
        <dbReference type="EMBL" id="MCP8886158.1"/>
    </source>
</evidence>
<keyword evidence="1" id="KW-0805">Transcription regulation</keyword>
<protein>
    <submittedName>
        <fullName evidence="5">LacI family transcriptional regulator</fullName>
    </submittedName>
</protein>
<dbReference type="Gene3D" id="1.10.260.40">
    <property type="entry name" value="lambda repressor-like DNA-binding domains"/>
    <property type="match status" value="1"/>
</dbReference>
<evidence type="ECO:0000256" key="1">
    <source>
        <dbReference type="ARBA" id="ARBA00023015"/>
    </source>
</evidence>
<dbReference type="RefSeq" id="WP_254672662.1">
    <property type="nucleotide sequence ID" value="NZ_JAMWDU010000001.1"/>
</dbReference>
<dbReference type="GO" id="GO:0000976">
    <property type="term" value="F:transcription cis-regulatory region binding"/>
    <property type="evidence" value="ECO:0007669"/>
    <property type="project" value="TreeGrafter"/>
</dbReference>
<dbReference type="CDD" id="cd01392">
    <property type="entry name" value="HTH_LacI"/>
    <property type="match status" value="1"/>
</dbReference>
<dbReference type="EMBL" id="JAMWDU010000001">
    <property type="protein sequence ID" value="MCP8886158.1"/>
    <property type="molecule type" value="Genomic_DNA"/>
</dbReference>
<dbReference type="PANTHER" id="PTHR30146:SF153">
    <property type="entry name" value="LACTOSE OPERON REPRESSOR"/>
    <property type="match status" value="1"/>
</dbReference>
<reference evidence="5" key="1">
    <citation type="submission" date="2022-06" db="EMBL/GenBank/DDBJ databases">
        <title>Devosia sp. XJ19-45 genome assembly.</title>
        <authorList>
            <person name="Li B."/>
            <person name="Cai M."/>
            <person name="Nie G."/>
            <person name="Li W."/>
        </authorList>
    </citation>
    <scope>NUCLEOTIDE SEQUENCE</scope>
    <source>
        <strain evidence="5">XJ19-45</strain>
    </source>
</reference>
<keyword evidence="6" id="KW-1185">Reference proteome</keyword>
<keyword evidence="2" id="KW-0238">DNA-binding</keyword>
<proteinExistence type="predicted"/>
<keyword evidence="3" id="KW-0804">Transcription</keyword>
<dbReference type="AlphaFoldDB" id="A0A9Q4AM64"/>
<comment type="caution">
    <text evidence="5">The sequence shown here is derived from an EMBL/GenBank/DDBJ whole genome shotgun (WGS) entry which is preliminary data.</text>
</comment>
<evidence type="ECO:0000259" key="4">
    <source>
        <dbReference type="PROSITE" id="PS50932"/>
    </source>
</evidence>
<name>A0A9Q4AM64_9HYPH</name>
<dbReference type="InterPro" id="IPR010982">
    <property type="entry name" value="Lambda_DNA-bd_dom_sf"/>
</dbReference>
<dbReference type="PROSITE" id="PS50932">
    <property type="entry name" value="HTH_LACI_2"/>
    <property type="match status" value="1"/>
</dbReference>
<dbReference type="Proteomes" id="UP001060275">
    <property type="component" value="Unassembled WGS sequence"/>
</dbReference>
<dbReference type="Gene3D" id="3.40.50.2300">
    <property type="match status" value="2"/>
</dbReference>
<dbReference type="InterPro" id="IPR046335">
    <property type="entry name" value="LacI/GalR-like_sensor"/>
</dbReference>
<dbReference type="Pfam" id="PF00356">
    <property type="entry name" value="LacI"/>
    <property type="match status" value="1"/>
</dbReference>
<feature type="domain" description="HTH lacI-type" evidence="4">
    <location>
        <begin position="6"/>
        <end position="60"/>
    </location>
</feature>
<organism evidence="5 6">
    <name type="scientific">Devosia ureilytica</name>
    <dbReference type="NCBI Taxonomy" id="2952754"/>
    <lineage>
        <taxon>Bacteria</taxon>
        <taxon>Pseudomonadati</taxon>
        <taxon>Pseudomonadota</taxon>
        <taxon>Alphaproteobacteria</taxon>
        <taxon>Hyphomicrobiales</taxon>
        <taxon>Devosiaceae</taxon>
        <taxon>Devosia</taxon>
    </lineage>
</organism>
<dbReference type="Pfam" id="PF13377">
    <property type="entry name" value="Peripla_BP_3"/>
    <property type="match status" value="1"/>
</dbReference>
<accession>A0A9Q4AM64</accession>